<dbReference type="NCBIfam" id="TIGR01167">
    <property type="entry name" value="LPXTG_anchor"/>
    <property type="match status" value="1"/>
</dbReference>
<dbReference type="OrthoDB" id="2237794at2"/>
<dbReference type="Proteomes" id="UP000016233">
    <property type="component" value="Chromosome"/>
</dbReference>
<keyword evidence="2" id="KW-0472">Membrane</keyword>
<keyword evidence="2" id="KW-0812">Transmembrane</keyword>
<dbReference type="Pfam" id="PF01345">
    <property type="entry name" value="DUF11"/>
    <property type="match status" value="2"/>
</dbReference>
<evidence type="ECO:0000256" key="2">
    <source>
        <dbReference type="SAM" id="Phobius"/>
    </source>
</evidence>
<dbReference type="InterPro" id="IPR051172">
    <property type="entry name" value="Chlamydia_OmcB"/>
</dbReference>
<dbReference type="Pfam" id="PF18655">
    <property type="entry name" value="SHIRT"/>
    <property type="match status" value="1"/>
</dbReference>
<dbReference type="Gene3D" id="2.60.40.740">
    <property type="match status" value="3"/>
</dbReference>
<dbReference type="Pfam" id="PF20623">
    <property type="entry name" value="Sgo0707_N2"/>
    <property type="match status" value="1"/>
</dbReference>
<dbReference type="PATRIC" id="fig|862967.3.peg.59"/>
<organism evidence="8 9">
    <name type="scientific">Streptococcus intermedius B196</name>
    <dbReference type="NCBI Taxonomy" id="862967"/>
    <lineage>
        <taxon>Bacteria</taxon>
        <taxon>Bacillati</taxon>
        <taxon>Bacillota</taxon>
        <taxon>Bacilli</taxon>
        <taxon>Lactobacillales</taxon>
        <taxon>Streptococcaceae</taxon>
        <taxon>Streptococcus</taxon>
        <taxon>Streptococcus anginosus group</taxon>
    </lineage>
</organism>
<dbReference type="PANTHER" id="PTHR34819">
    <property type="entry name" value="LARGE CYSTEINE-RICH PERIPLASMIC PROTEIN OMCB"/>
    <property type="match status" value="1"/>
</dbReference>
<evidence type="ECO:0000256" key="1">
    <source>
        <dbReference type="SAM" id="MobiDB-lite"/>
    </source>
</evidence>
<dbReference type="AlphaFoldDB" id="T1ZDG3"/>
<dbReference type="Pfam" id="PF18873">
    <property type="entry name" value="Sgo0707_N1"/>
    <property type="match status" value="1"/>
</dbReference>
<dbReference type="InterPro" id="IPR043630">
    <property type="entry name" value="Sgo0707_N1"/>
</dbReference>
<feature type="domain" description="Sgo0707-like N2" evidence="7">
    <location>
        <begin position="301"/>
        <end position="439"/>
    </location>
</feature>
<dbReference type="KEGG" id="sib:SIR_0080"/>
<evidence type="ECO:0000313" key="9">
    <source>
        <dbReference type="Proteomes" id="UP000016233"/>
    </source>
</evidence>
<evidence type="ECO:0000259" key="5">
    <source>
        <dbReference type="Pfam" id="PF18655"/>
    </source>
</evidence>
<evidence type="ECO:0000259" key="6">
    <source>
        <dbReference type="Pfam" id="PF18873"/>
    </source>
</evidence>
<keyword evidence="2" id="KW-1133">Transmembrane helix</keyword>
<dbReference type="Gene3D" id="2.60.40.1140">
    <property type="entry name" value="Collagen-binding surface protein Cna, B-type domain"/>
    <property type="match status" value="1"/>
</dbReference>
<dbReference type="eggNOG" id="COG4932">
    <property type="taxonomic scope" value="Bacteria"/>
</dbReference>
<accession>T1ZDG3</accession>
<gene>
    <name evidence="8" type="ORF">SIR_0080</name>
</gene>
<feature type="domain" description="CNA-B" evidence="4">
    <location>
        <begin position="774"/>
        <end position="864"/>
    </location>
</feature>
<dbReference type="InterPro" id="IPR041030">
    <property type="entry name" value="SHIRT"/>
</dbReference>
<dbReference type="Pfam" id="PF05738">
    <property type="entry name" value="Cna_B"/>
    <property type="match status" value="1"/>
</dbReference>
<dbReference type="InterPro" id="IPR046473">
    <property type="entry name" value="Sgo0707-like_N2"/>
</dbReference>
<feature type="compositionally biased region" description="Low complexity" evidence="1">
    <location>
        <begin position="635"/>
        <end position="646"/>
    </location>
</feature>
<dbReference type="SUPFAM" id="SSF49478">
    <property type="entry name" value="Cna protein B-type domain"/>
    <property type="match status" value="1"/>
</dbReference>
<feature type="domain" description="Sgo0707 N-terminal" evidence="6">
    <location>
        <begin position="31"/>
        <end position="296"/>
    </location>
</feature>
<name>T1ZDG3_STRIT</name>
<keyword evidence="9" id="KW-1185">Reference proteome</keyword>
<evidence type="ECO:0000259" key="4">
    <source>
        <dbReference type="Pfam" id="PF05738"/>
    </source>
</evidence>
<dbReference type="EMBL" id="CP003857">
    <property type="protein sequence ID" value="AGU75477.1"/>
    <property type="molecule type" value="Genomic_DNA"/>
</dbReference>
<reference evidence="8 9" key="1">
    <citation type="journal article" date="2013" name="BMC Genomics">
        <title>Phylogenetic relationship and virulence inference of Streptococcus Anginosus Group: curated annotation and whole-genome comparative analysis support distinct species designation.</title>
        <authorList>
            <person name="Olson A.B."/>
            <person name="Kent H."/>
            <person name="Sibley C.D."/>
            <person name="Grinwis M.E."/>
            <person name="Mabon P."/>
            <person name="Ouellette C."/>
            <person name="Tyson S."/>
            <person name="Graham M."/>
            <person name="Tyler S.D."/>
            <person name="Van Domselaar G."/>
            <person name="Surette M.G."/>
            <person name="Corbett C.R."/>
        </authorList>
    </citation>
    <scope>NUCLEOTIDE SEQUENCE [LARGE SCALE GENOMIC DNA]</scope>
    <source>
        <strain evidence="8 9">B196</strain>
    </source>
</reference>
<dbReference type="HOGENOM" id="CLU_003249_0_0_9"/>
<protein>
    <submittedName>
        <fullName evidence="8">Uncharacterized protein</fullName>
    </submittedName>
</protein>
<dbReference type="InterPro" id="IPR008454">
    <property type="entry name" value="Collagen-bd_Cna-like_B-typ_dom"/>
</dbReference>
<feature type="domain" description="DUF11" evidence="3">
    <location>
        <begin position="539"/>
        <end position="644"/>
    </location>
</feature>
<dbReference type="InterPro" id="IPR001434">
    <property type="entry name" value="OmcB-like_DUF11"/>
</dbReference>
<dbReference type="CDD" id="cd00222">
    <property type="entry name" value="CollagenBindB"/>
    <property type="match status" value="1"/>
</dbReference>
<dbReference type="PANTHER" id="PTHR34819:SF3">
    <property type="entry name" value="CELL SURFACE PROTEIN"/>
    <property type="match status" value="1"/>
</dbReference>
<evidence type="ECO:0000259" key="3">
    <source>
        <dbReference type="Pfam" id="PF01345"/>
    </source>
</evidence>
<feature type="domain" description="SHIRT" evidence="5">
    <location>
        <begin position="442"/>
        <end position="523"/>
    </location>
</feature>
<feature type="domain" description="DUF11" evidence="3">
    <location>
        <begin position="662"/>
        <end position="763"/>
    </location>
</feature>
<dbReference type="InterPro" id="IPR047589">
    <property type="entry name" value="DUF11_rpt"/>
</dbReference>
<sequence>MVHLTYKKISLSIIAILSFFCLIFSTQNSFALTRIKDDTDLSRINLYQFTLTQENMEILNQGSSVVKDIIPPNGNRPKQSTVFSLKVDKSKDSQDFSRPLTLKFTNAGTVYGKTVDVYVTIKNVKTHLASKNGDYYNQAKTVVPFLTVDENWGTKSIQIMDYIYLDHANVTHDMYQTYWFDADVTAELKYQDGTPCDLKMVMNPSDIDVISGNLKESFSLYNINNTIDKIVENNANNLLEATTGNKTTWLPTDSAGTSGDWAEHNKTGLAVRSVDNKMSFSYGTTAVCGGLFGFYTEVPSTPPTKEVDKDTIKPIVGQELTYTAKYKMPVPGKDVIGDLTSMKMIDTFDERLDYKSLTVQLEGRTLTEGTDYTVTVEGQKVTVTIDQKHLVRGNGGQNYTITYKTVTNNKILQNGTEIKNRVTQEIDNVPSHSNTVTTKVLYKKTHEFISGTPGKNLPKAVLDLLPTDQLNIPNGTTVTPDQPKNGIVKVSVPEGNWIFKGYDKDSEVINNKDAHFIGKWVIEEYTKPVKDVQDASGTTINGKAVKSGDVLTYTISYTNTTDSDRDVTITDTIPKLTTYVDSSADNGGVYAGGKLTWVKRVAKNETFKVTFKVKVNDNVDGKEITNIGHVSDGLTNVDTNPTNNPTPKKPEKDVLNDSNLSIDGKKVQWGQTLTYTVTYQNTTGEARDVTITDAIPEYTTYVSGSADNGGVFANGKLTWTKNVANGETFKVTFKVKVNDDANGKLIENTAQVVSGDNEVKTNTTKNPTPTRTSVKATKVWDDDNDKYKKRPQSIVVNLLADGKVIQTVTISADANGNWTHEFTNLPEYTSDGKKINYTVKENAVKGYDTTYSANNNGNITITNTVQKEYSLPNTGGKGVMFYMLAGGILTAISIIFLVLRYKHHLTRK</sequence>
<dbReference type="eggNOG" id="COG1361">
    <property type="taxonomic scope" value="Bacteria"/>
</dbReference>
<evidence type="ECO:0000313" key="8">
    <source>
        <dbReference type="EMBL" id="AGU75477.1"/>
    </source>
</evidence>
<feature type="region of interest" description="Disordered" evidence="1">
    <location>
        <begin position="632"/>
        <end position="653"/>
    </location>
</feature>
<dbReference type="NCBIfam" id="TIGR01451">
    <property type="entry name" value="B_ant_repeat"/>
    <property type="match status" value="2"/>
</dbReference>
<proteinExistence type="predicted"/>
<dbReference type="RefSeq" id="WP_021002297.1">
    <property type="nucleotide sequence ID" value="NC_022246.1"/>
</dbReference>
<evidence type="ECO:0000259" key="7">
    <source>
        <dbReference type="Pfam" id="PF20623"/>
    </source>
</evidence>
<feature type="transmembrane region" description="Helical" evidence="2">
    <location>
        <begin position="879"/>
        <end position="899"/>
    </location>
</feature>